<evidence type="ECO:0000313" key="2">
    <source>
        <dbReference type="Proteomes" id="UP000199034"/>
    </source>
</evidence>
<gene>
    <name evidence="1" type="ORF">SAMN05421872_103369</name>
</gene>
<accession>A0A1G6NT47</accession>
<dbReference type="RefSeq" id="WP_090853193.1">
    <property type="nucleotide sequence ID" value="NZ_FMZM01000003.1"/>
</dbReference>
<keyword evidence="2" id="KW-1185">Reference proteome</keyword>
<dbReference type="SUPFAM" id="SSF50969">
    <property type="entry name" value="YVTN repeat-like/Quinoprotein amine dehydrogenase"/>
    <property type="match status" value="1"/>
</dbReference>
<dbReference type="STRING" id="1045774.SAMN05421872_103369"/>
<sequence>MTDRLSTLLHDEAAALDVPPPSPAAVLRRGRAVRRRRSTTRITGAGVVAGLALAAALVAVSRGDTPRTVEPAEPEPGAVADTGVTFTLGTTLWYDDATRSVQVPDAAVKSLYYTSAGVLVRHGDNGYSDGGGEQRFSLVTPDGEIRPVGVVTEEVAHTTDPAQPYLAWTQSVDGVAELVVHDVSTDQEVARVALPDLDTDGFQQTVLTGDTAYVSSGDESVRVSWRSGETESLDEVITEVGGEHALVDGSVIDLDSGLTVYRPRQRDVWLDLSPDGRYLLLGREVSTGTSFSVVDLDEQRGAVRLAGPTPYTWTAGSELASVSVGEVAVCAPDTGVCAASLKDFGMDEQEFRAGLRLGGATYES</sequence>
<dbReference type="OrthoDB" id="3765694at2"/>
<evidence type="ECO:0000313" key="1">
    <source>
        <dbReference type="EMBL" id="SDC71170.1"/>
    </source>
</evidence>
<dbReference type="AlphaFoldDB" id="A0A1G6NT47"/>
<dbReference type="EMBL" id="FMZM01000003">
    <property type="protein sequence ID" value="SDC71170.1"/>
    <property type="molecule type" value="Genomic_DNA"/>
</dbReference>
<dbReference type="InterPro" id="IPR011044">
    <property type="entry name" value="Quino_amine_DH_bsu"/>
</dbReference>
<protein>
    <recommendedName>
        <fullName evidence="3">WD40 repeat domain-containing protein</fullName>
    </recommendedName>
</protein>
<dbReference type="Proteomes" id="UP000199034">
    <property type="component" value="Unassembled WGS sequence"/>
</dbReference>
<proteinExistence type="predicted"/>
<evidence type="ECO:0008006" key="3">
    <source>
        <dbReference type="Google" id="ProtNLM"/>
    </source>
</evidence>
<reference evidence="1 2" key="1">
    <citation type="submission" date="2016-10" db="EMBL/GenBank/DDBJ databases">
        <authorList>
            <person name="de Groot N.N."/>
        </authorList>
    </citation>
    <scope>NUCLEOTIDE SEQUENCE [LARGE SCALE GENOMIC DNA]</scope>
    <source>
        <strain evidence="1 2">CGMCC 4.6858</strain>
    </source>
</reference>
<name>A0A1G6NT47_9ACTN</name>
<organism evidence="1 2">
    <name type="scientific">Nocardioides lianchengensis</name>
    <dbReference type="NCBI Taxonomy" id="1045774"/>
    <lineage>
        <taxon>Bacteria</taxon>
        <taxon>Bacillati</taxon>
        <taxon>Actinomycetota</taxon>
        <taxon>Actinomycetes</taxon>
        <taxon>Propionibacteriales</taxon>
        <taxon>Nocardioidaceae</taxon>
        <taxon>Nocardioides</taxon>
    </lineage>
</organism>